<dbReference type="EMBL" id="SOBT01000008">
    <property type="protein sequence ID" value="TDU31315.1"/>
    <property type="molecule type" value="Genomic_DNA"/>
</dbReference>
<evidence type="ECO:0000313" key="1">
    <source>
        <dbReference type="EMBL" id="TDU31315.1"/>
    </source>
</evidence>
<dbReference type="Proteomes" id="UP000295341">
    <property type="component" value="Unassembled WGS sequence"/>
</dbReference>
<accession>A0A4R7PB58</accession>
<reference evidence="1 2" key="1">
    <citation type="submission" date="2019-03" db="EMBL/GenBank/DDBJ databases">
        <title>Genomic Encyclopedia of Type Strains, Phase IV (KMG-IV): sequencing the most valuable type-strain genomes for metagenomic binning, comparative biology and taxonomic classification.</title>
        <authorList>
            <person name="Goeker M."/>
        </authorList>
    </citation>
    <scope>NUCLEOTIDE SEQUENCE [LARGE SCALE GENOMIC DNA]</scope>
    <source>
        <strain evidence="1 2">DSM 26377</strain>
    </source>
</reference>
<dbReference type="AlphaFoldDB" id="A0A4R7PB58"/>
<sequence length="57" mass="5680">MSGTFQLAGTIIGSQFGPIGMYIGSQVGACIGPEIFGASAEAAVESPMVEPSEDDAS</sequence>
<proteinExistence type="predicted"/>
<keyword evidence="2" id="KW-1185">Reference proteome</keyword>
<organism evidence="1 2">
    <name type="scientific">Panacagrimonas perspica</name>
    <dbReference type="NCBI Taxonomy" id="381431"/>
    <lineage>
        <taxon>Bacteria</taxon>
        <taxon>Pseudomonadati</taxon>
        <taxon>Pseudomonadota</taxon>
        <taxon>Gammaproteobacteria</taxon>
        <taxon>Nevskiales</taxon>
        <taxon>Nevskiaceae</taxon>
        <taxon>Panacagrimonas</taxon>
    </lineage>
</organism>
<comment type="caution">
    <text evidence="1">The sequence shown here is derived from an EMBL/GenBank/DDBJ whole genome shotgun (WGS) entry which is preliminary data.</text>
</comment>
<dbReference type="RefSeq" id="WP_162851013.1">
    <property type="nucleotide sequence ID" value="NZ_MWIN01000014.1"/>
</dbReference>
<evidence type="ECO:0000313" key="2">
    <source>
        <dbReference type="Proteomes" id="UP000295341"/>
    </source>
</evidence>
<gene>
    <name evidence="1" type="ORF">DFR24_0679</name>
</gene>
<protein>
    <submittedName>
        <fullName evidence="1">Uncharacterized protein</fullName>
    </submittedName>
</protein>
<name>A0A4R7PB58_9GAMM</name>